<accession>A0A3P1CLV0</accession>
<organism evidence="2 3">
    <name type="scientific">Larkinella knui</name>
    <dbReference type="NCBI Taxonomy" id="2025310"/>
    <lineage>
        <taxon>Bacteria</taxon>
        <taxon>Pseudomonadati</taxon>
        <taxon>Bacteroidota</taxon>
        <taxon>Cytophagia</taxon>
        <taxon>Cytophagales</taxon>
        <taxon>Spirosomataceae</taxon>
        <taxon>Larkinella</taxon>
    </lineage>
</organism>
<feature type="transmembrane region" description="Helical" evidence="1">
    <location>
        <begin position="50"/>
        <end position="75"/>
    </location>
</feature>
<keyword evidence="1" id="KW-0472">Membrane</keyword>
<dbReference type="AlphaFoldDB" id="A0A3P1CLV0"/>
<dbReference type="OrthoDB" id="9768499at2"/>
<sequence>MLSPKTRRNVARVIPFGVLWFIFSLIYCILEKGILGQLDHYPSTGVPYNFARSMVAIPATGLMMGMLTGVLEIGYFSKWFIKKWTCNGSLEIFCQAAIEDV</sequence>
<dbReference type="RefSeq" id="WP_124908122.1">
    <property type="nucleotide sequence ID" value="NZ_RQJP01000003.1"/>
</dbReference>
<evidence type="ECO:0000313" key="2">
    <source>
        <dbReference type="EMBL" id="RRB14229.1"/>
    </source>
</evidence>
<gene>
    <name evidence="2" type="ORF">EHT87_18530</name>
</gene>
<protein>
    <submittedName>
        <fullName evidence="2">Uncharacterized protein</fullName>
    </submittedName>
</protein>
<keyword evidence="1" id="KW-1133">Transmembrane helix</keyword>
<feature type="transmembrane region" description="Helical" evidence="1">
    <location>
        <begin position="12"/>
        <end position="30"/>
    </location>
</feature>
<keyword evidence="3" id="KW-1185">Reference proteome</keyword>
<comment type="caution">
    <text evidence="2">The sequence shown here is derived from an EMBL/GenBank/DDBJ whole genome shotgun (WGS) entry which is preliminary data.</text>
</comment>
<reference evidence="2 3" key="1">
    <citation type="submission" date="2018-11" db="EMBL/GenBank/DDBJ databases">
        <authorList>
            <person name="Zhou Z."/>
            <person name="Wang G."/>
        </authorList>
    </citation>
    <scope>NUCLEOTIDE SEQUENCE [LARGE SCALE GENOMIC DNA]</scope>
    <source>
        <strain evidence="2 3">KCTC42998</strain>
    </source>
</reference>
<keyword evidence="1" id="KW-0812">Transmembrane</keyword>
<evidence type="ECO:0000256" key="1">
    <source>
        <dbReference type="SAM" id="Phobius"/>
    </source>
</evidence>
<proteinExistence type="predicted"/>
<dbReference type="Proteomes" id="UP000274271">
    <property type="component" value="Unassembled WGS sequence"/>
</dbReference>
<dbReference type="EMBL" id="RQJP01000003">
    <property type="protein sequence ID" value="RRB14229.1"/>
    <property type="molecule type" value="Genomic_DNA"/>
</dbReference>
<evidence type="ECO:0000313" key="3">
    <source>
        <dbReference type="Proteomes" id="UP000274271"/>
    </source>
</evidence>
<name>A0A3P1CLV0_9BACT</name>